<dbReference type="CDD" id="cd00093">
    <property type="entry name" value="HTH_XRE"/>
    <property type="match status" value="1"/>
</dbReference>
<comment type="caution">
    <text evidence="2">The sequence shown here is derived from an EMBL/GenBank/DDBJ whole genome shotgun (WGS) entry which is preliminary data.</text>
</comment>
<evidence type="ECO:0000259" key="1">
    <source>
        <dbReference type="PROSITE" id="PS50943"/>
    </source>
</evidence>
<dbReference type="Gene3D" id="1.10.260.40">
    <property type="entry name" value="lambda repressor-like DNA-binding domains"/>
    <property type="match status" value="1"/>
</dbReference>
<reference evidence="2" key="1">
    <citation type="submission" date="2021-01" db="EMBL/GenBank/DDBJ databases">
        <title>Whole genome shotgun sequence of Rhizocola hellebori NBRC 109834.</title>
        <authorList>
            <person name="Komaki H."/>
            <person name="Tamura T."/>
        </authorList>
    </citation>
    <scope>NUCLEOTIDE SEQUENCE</scope>
    <source>
        <strain evidence="2">NBRC 109834</strain>
    </source>
</reference>
<dbReference type="InterPro" id="IPR010982">
    <property type="entry name" value="Lambda_DNA-bd_dom_sf"/>
</dbReference>
<keyword evidence="3" id="KW-1185">Reference proteome</keyword>
<dbReference type="EMBL" id="BONY01000036">
    <property type="protein sequence ID" value="GIH07388.1"/>
    <property type="molecule type" value="Genomic_DNA"/>
</dbReference>
<proteinExistence type="predicted"/>
<dbReference type="Proteomes" id="UP000612899">
    <property type="component" value="Unassembled WGS sequence"/>
</dbReference>
<evidence type="ECO:0000313" key="2">
    <source>
        <dbReference type="EMBL" id="GIH07388.1"/>
    </source>
</evidence>
<dbReference type="PROSITE" id="PS50943">
    <property type="entry name" value="HTH_CROC1"/>
    <property type="match status" value="1"/>
</dbReference>
<gene>
    <name evidence="2" type="ORF">Rhe02_54550</name>
</gene>
<accession>A0A8J3QCW4</accession>
<dbReference type="SMART" id="SM00530">
    <property type="entry name" value="HTH_XRE"/>
    <property type="match status" value="1"/>
</dbReference>
<dbReference type="AlphaFoldDB" id="A0A8J3QCW4"/>
<dbReference type="InterPro" id="IPR001387">
    <property type="entry name" value="Cro/C1-type_HTH"/>
</dbReference>
<protein>
    <recommendedName>
        <fullName evidence="1">HTH cro/C1-type domain-containing protein</fullName>
    </recommendedName>
</protein>
<organism evidence="2 3">
    <name type="scientific">Rhizocola hellebori</name>
    <dbReference type="NCBI Taxonomy" id="1392758"/>
    <lineage>
        <taxon>Bacteria</taxon>
        <taxon>Bacillati</taxon>
        <taxon>Actinomycetota</taxon>
        <taxon>Actinomycetes</taxon>
        <taxon>Micromonosporales</taxon>
        <taxon>Micromonosporaceae</taxon>
        <taxon>Rhizocola</taxon>
    </lineage>
</organism>
<dbReference type="SUPFAM" id="SSF47413">
    <property type="entry name" value="lambda repressor-like DNA-binding domains"/>
    <property type="match status" value="1"/>
</dbReference>
<dbReference type="GO" id="GO:0003677">
    <property type="term" value="F:DNA binding"/>
    <property type="evidence" value="ECO:0007669"/>
    <property type="project" value="InterPro"/>
</dbReference>
<feature type="domain" description="HTH cro/C1-type" evidence="1">
    <location>
        <begin position="5"/>
        <end position="59"/>
    </location>
</feature>
<sequence>MLAALVALRKGRRQSQAELGGDLSVTQTCISYWESGKRAMTTADLADYARAFGKRWILVDAAAGVQLSPPRLDPPRRPEVCPICACSVTGGDMGCGDAEGLTAVLLPCGCEMPLRVALSSATPPDRLVIPSGRRTT</sequence>
<name>A0A8J3QCW4_9ACTN</name>
<evidence type="ECO:0000313" key="3">
    <source>
        <dbReference type="Proteomes" id="UP000612899"/>
    </source>
</evidence>